<name>A0A9D2KNE4_9FIRM</name>
<organism evidence="1 2">
    <name type="scientific">Candidatus Lachnoclostridium stercoravium</name>
    <dbReference type="NCBI Taxonomy" id="2838633"/>
    <lineage>
        <taxon>Bacteria</taxon>
        <taxon>Bacillati</taxon>
        <taxon>Bacillota</taxon>
        <taxon>Clostridia</taxon>
        <taxon>Lachnospirales</taxon>
        <taxon>Lachnospiraceae</taxon>
    </lineage>
</organism>
<dbReference type="AlphaFoldDB" id="A0A9D2KNE4"/>
<accession>A0A9D2KNE4</accession>
<reference evidence="1" key="1">
    <citation type="journal article" date="2021" name="PeerJ">
        <title>Extensive microbial diversity within the chicken gut microbiome revealed by metagenomics and culture.</title>
        <authorList>
            <person name="Gilroy R."/>
            <person name="Ravi A."/>
            <person name="Getino M."/>
            <person name="Pursley I."/>
            <person name="Horton D.L."/>
            <person name="Alikhan N.F."/>
            <person name="Baker D."/>
            <person name="Gharbi K."/>
            <person name="Hall N."/>
            <person name="Watson M."/>
            <person name="Adriaenssens E.M."/>
            <person name="Foster-Nyarko E."/>
            <person name="Jarju S."/>
            <person name="Secka A."/>
            <person name="Antonio M."/>
            <person name="Oren A."/>
            <person name="Chaudhuri R.R."/>
            <person name="La Ragione R."/>
            <person name="Hildebrand F."/>
            <person name="Pallen M.J."/>
        </authorList>
    </citation>
    <scope>NUCLEOTIDE SEQUENCE</scope>
    <source>
        <strain evidence="1">CHK178-16964</strain>
    </source>
</reference>
<evidence type="ECO:0000313" key="2">
    <source>
        <dbReference type="Proteomes" id="UP000823900"/>
    </source>
</evidence>
<dbReference type="EMBL" id="DWZA01000012">
    <property type="protein sequence ID" value="HJA70210.1"/>
    <property type="molecule type" value="Genomic_DNA"/>
</dbReference>
<dbReference type="Proteomes" id="UP000823900">
    <property type="component" value="Unassembled WGS sequence"/>
</dbReference>
<gene>
    <name evidence="1" type="ORF">IAA07_01360</name>
</gene>
<evidence type="ECO:0000313" key="1">
    <source>
        <dbReference type="EMBL" id="HJA70210.1"/>
    </source>
</evidence>
<comment type="caution">
    <text evidence="1">The sequence shown here is derived from an EMBL/GenBank/DDBJ whole genome shotgun (WGS) entry which is preliminary data.</text>
</comment>
<reference evidence="1" key="2">
    <citation type="submission" date="2021-04" db="EMBL/GenBank/DDBJ databases">
        <authorList>
            <person name="Gilroy R."/>
        </authorList>
    </citation>
    <scope>NUCLEOTIDE SEQUENCE</scope>
    <source>
        <strain evidence="1">CHK178-16964</strain>
    </source>
</reference>
<protein>
    <submittedName>
        <fullName evidence="1">Uncharacterized protein</fullName>
    </submittedName>
</protein>
<sequence length="84" mass="9822">MGRKFSKKKSSFPDLNKMWFRRVTLPLFLFMAAYRAGECVIHNLLERREEKKGEEQVPVPLEKIPVRPEPVPMEKVGKPAKELI</sequence>
<proteinExistence type="predicted"/>